<dbReference type="Pfam" id="PF06580">
    <property type="entry name" value="His_kinase"/>
    <property type="match status" value="1"/>
</dbReference>
<protein>
    <submittedName>
        <fullName evidence="3">Histidine kinase</fullName>
    </submittedName>
</protein>
<accession>A0ABU5S9H4</accession>
<keyword evidence="1" id="KW-1133">Transmembrane helix</keyword>
<feature type="transmembrane region" description="Helical" evidence="1">
    <location>
        <begin position="48"/>
        <end position="66"/>
    </location>
</feature>
<name>A0ABU5S9H4_9BACT</name>
<dbReference type="InterPro" id="IPR050640">
    <property type="entry name" value="Bact_2-comp_sensor_kinase"/>
</dbReference>
<dbReference type="GO" id="GO:0016301">
    <property type="term" value="F:kinase activity"/>
    <property type="evidence" value="ECO:0007669"/>
    <property type="project" value="UniProtKB-KW"/>
</dbReference>
<feature type="domain" description="Signal transduction histidine kinase internal region" evidence="2">
    <location>
        <begin position="151"/>
        <end position="230"/>
    </location>
</feature>
<evidence type="ECO:0000256" key="1">
    <source>
        <dbReference type="SAM" id="Phobius"/>
    </source>
</evidence>
<keyword evidence="3" id="KW-0418">Kinase</keyword>
<evidence type="ECO:0000313" key="3">
    <source>
        <dbReference type="EMBL" id="MEA5405137.1"/>
    </source>
</evidence>
<feature type="transmembrane region" description="Helical" evidence="1">
    <location>
        <begin position="108"/>
        <end position="128"/>
    </location>
</feature>
<keyword evidence="3" id="KW-0808">Transferase</keyword>
<comment type="caution">
    <text evidence="3">The sequence shown here is derived from an EMBL/GenBank/DDBJ whole genome shotgun (WGS) entry which is preliminary data.</text>
</comment>
<dbReference type="InterPro" id="IPR010559">
    <property type="entry name" value="Sig_transdc_His_kin_internal"/>
</dbReference>
<keyword evidence="1" id="KW-0472">Membrane</keyword>
<proteinExistence type="predicted"/>
<dbReference type="RefSeq" id="WP_323698554.1">
    <property type="nucleotide sequence ID" value="NZ_JAYGIL010000030.1"/>
</dbReference>
<dbReference type="PANTHER" id="PTHR34220:SF7">
    <property type="entry name" value="SENSOR HISTIDINE KINASE YPDA"/>
    <property type="match status" value="1"/>
</dbReference>
<dbReference type="Proteomes" id="UP001303899">
    <property type="component" value="Unassembled WGS sequence"/>
</dbReference>
<feature type="transmembrane region" description="Helical" evidence="1">
    <location>
        <begin position="78"/>
        <end position="102"/>
    </location>
</feature>
<dbReference type="PANTHER" id="PTHR34220">
    <property type="entry name" value="SENSOR HISTIDINE KINASE YPDA"/>
    <property type="match status" value="1"/>
</dbReference>
<evidence type="ECO:0000313" key="4">
    <source>
        <dbReference type="Proteomes" id="UP001303899"/>
    </source>
</evidence>
<keyword evidence="4" id="KW-1185">Reference proteome</keyword>
<dbReference type="InterPro" id="IPR036890">
    <property type="entry name" value="HATPase_C_sf"/>
</dbReference>
<dbReference type="EMBL" id="JAYGIL010000030">
    <property type="protein sequence ID" value="MEA5405137.1"/>
    <property type="molecule type" value="Genomic_DNA"/>
</dbReference>
<gene>
    <name evidence="3" type="ORF">VB776_19535</name>
</gene>
<organism evidence="3 4">
    <name type="scientific">Arcicella gelida</name>
    <dbReference type="NCBI Taxonomy" id="2984195"/>
    <lineage>
        <taxon>Bacteria</taxon>
        <taxon>Pseudomonadati</taxon>
        <taxon>Bacteroidota</taxon>
        <taxon>Cytophagia</taxon>
        <taxon>Cytophagales</taxon>
        <taxon>Flectobacillaceae</taxon>
        <taxon>Arcicella</taxon>
    </lineage>
</organism>
<reference evidence="3 4" key="1">
    <citation type="submission" date="2023-12" db="EMBL/GenBank/DDBJ databases">
        <title>Novel species of the genus Arcicella isolated from rivers.</title>
        <authorList>
            <person name="Lu H."/>
        </authorList>
    </citation>
    <scope>NUCLEOTIDE SEQUENCE [LARGE SCALE GENOMIC DNA]</scope>
    <source>
        <strain evidence="3 4">DC2W</strain>
    </source>
</reference>
<keyword evidence="1" id="KW-0812">Transmembrane</keyword>
<evidence type="ECO:0000259" key="2">
    <source>
        <dbReference type="Pfam" id="PF06580"/>
    </source>
</evidence>
<feature type="transmembrane region" description="Helical" evidence="1">
    <location>
        <begin position="15"/>
        <end position="36"/>
    </location>
</feature>
<dbReference type="Gene3D" id="3.30.565.10">
    <property type="entry name" value="Histidine kinase-like ATPase, C-terminal domain"/>
    <property type="match status" value="1"/>
</dbReference>
<sequence length="342" mass="39322">MSILEKIFGKEAVKIGNYLGLSCIAAILLFTVFMALADIFFKNNDDDIAIMSTILLLIGVFVGRFLASLWQRKHISNWLFIVLITLTFALIISLMPIIDALITHQEFLVVAIALIIYFSICILIGLLIKLTRMRNEYKLDVANTNALHSQSELQLLQSQLSPHFLFNTLNNLYGLSLTDHQKIPNLLLKLSDLLRYSVYDAKDIMVPMAEEINYIKNYIDFEQIRLGERLNLKTDFEESNPQKSFKIAPMLLIVFVENAFKHSKNSLDNVINIEINLKTWGNSILFSIANSHNNMYNDKQKHSGFGLDNVRKRLDLIYKGEYDLEINETTTYYEVKLRINGK</sequence>